<organism evidence="1 2">
    <name type="scientific">Fomitiporia mediterranea (strain MF3/22)</name>
    <name type="common">Grapevine white-rot fungus</name>
    <dbReference type="NCBI Taxonomy" id="694068"/>
    <lineage>
        <taxon>Eukaryota</taxon>
        <taxon>Fungi</taxon>
        <taxon>Dikarya</taxon>
        <taxon>Basidiomycota</taxon>
        <taxon>Agaricomycotina</taxon>
        <taxon>Agaricomycetes</taxon>
        <taxon>Hymenochaetales</taxon>
        <taxon>Hymenochaetaceae</taxon>
        <taxon>Fomitiporia</taxon>
    </lineage>
</organism>
<reference evidence="2" key="1">
    <citation type="journal article" date="2012" name="Science">
        <title>The Paleozoic origin of enzymatic lignin decomposition reconstructed from 31 fungal genomes.</title>
        <authorList>
            <person name="Floudas D."/>
            <person name="Binder M."/>
            <person name="Riley R."/>
            <person name="Barry K."/>
            <person name="Blanchette R.A."/>
            <person name="Henrissat B."/>
            <person name="Martinez A.T."/>
            <person name="Otillar R."/>
            <person name="Spatafora J.W."/>
            <person name="Yadav J.S."/>
            <person name="Aerts A."/>
            <person name="Benoit I."/>
            <person name="Boyd A."/>
            <person name="Carlson A."/>
            <person name="Copeland A."/>
            <person name="Coutinho P.M."/>
            <person name="de Vries R.P."/>
            <person name="Ferreira P."/>
            <person name="Findley K."/>
            <person name="Foster B."/>
            <person name="Gaskell J."/>
            <person name="Glotzer D."/>
            <person name="Gorecki P."/>
            <person name="Heitman J."/>
            <person name="Hesse C."/>
            <person name="Hori C."/>
            <person name="Igarashi K."/>
            <person name="Jurgens J.A."/>
            <person name="Kallen N."/>
            <person name="Kersten P."/>
            <person name="Kohler A."/>
            <person name="Kuees U."/>
            <person name="Kumar T.K.A."/>
            <person name="Kuo A."/>
            <person name="LaButti K."/>
            <person name="Larrondo L.F."/>
            <person name="Lindquist E."/>
            <person name="Ling A."/>
            <person name="Lombard V."/>
            <person name="Lucas S."/>
            <person name="Lundell T."/>
            <person name="Martin R."/>
            <person name="McLaughlin D.J."/>
            <person name="Morgenstern I."/>
            <person name="Morin E."/>
            <person name="Murat C."/>
            <person name="Nagy L.G."/>
            <person name="Nolan M."/>
            <person name="Ohm R.A."/>
            <person name="Patyshakuliyeva A."/>
            <person name="Rokas A."/>
            <person name="Ruiz-Duenas F.J."/>
            <person name="Sabat G."/>
            <person name="Salamov A."/>
            <person name="Samejima M."/>
            <person name="Schmutz J."/>
            <person name="Slot J.C."/>
            <person name="St John F."/>
            <person name="Stenlid J."/>
            <person name="Sun H."/>
            <person name="Sun S."/>
            <person name="Syed K."/>
            <person name="Tsang A."/>
            <person name="Wiebenga A."/>
            <person name="Young D."/>
            <person name="Pisabarro A."/>
            <person name="Eastwood D.C."/>
            <person name="Martin F."/>
            <person name="Cullen D."/>
            <person name="Grigoriev I.V."/>
            <person name="Hibbett D.S."/>
        </authorList>
    </citation>
    <scope>NUCLEOTIDE SEQUENCE [LARGE SCALE GENOMIC DNA]</scope>
    <source>
        <strain evidence="2">MF3/22</strain>
    </source>
</reference>
<name>R7SIH3_FOMME</name>
<dbReference type="OrthoDB" id="2668963at2759"/>
<keyword evidence="2" id="KW-1185">Reference proteome</keyword>
<dbReference type="eggNOG" id="ENOG502RC20">
    <property type="taxonomic scope" value="Eukaryota"/>
</dbReference>
<protein>
    <recommendedName>
        <fullName evidence="3">HTH CENPB-type domain-containing protein</fullName>
    </recommendedName>
</protein>
<gene>
    <name evidence="1" type="ORF">FOMMEDRAFT_67427</name>
</gene>
<sequence length="99" mass="11243">KGVRTICTEVSNEYEKETGKLVTLNYNTLLRHASGKKSLSKFNEEKGWLLPKEVDKLIQLTEEFSERAIPLTHKTLKEAAEHVLKARLGNDFTGLGTNW</sequence>
<dbReference type="AlphaFoldDB" id="R7SIH3"/>
<dbReference type="KEGG" id="fme:FOMMEDRAFT_67427"/>
<dbReference type="OMA" id="TKTHIHI"/>
<evidence type="ECO:0000313" key="2">
    <source>
        <dbReference type="Proteomes" id="UP000053630"/>
    </source>
</evidence>
<proteinExistence type="predicted"/>
<dbReference type="EMBL" id="JH718763">
    <property type="protein sequence ID" value="EJC97394.1"/>
    <property type="molecule type" value="Genomic_DNA"/>
</dbReference>
<dbReference type="GeneID" id="18679488"/>
<feature type="non-terminal residue" evidence="1">
    <location>
        <position position="99"/>
    </location>
</feature>
<accession>R7SIH3</accession>
<dbReference type="Proteomes" id="UP000053630">
    <property type="component" value="Unassembled WGS sequence"/>
</dbReference>
<evidence type="ECO:0008006" key="3">
    <source>
        <dbReference type="Google" id="ProtNLM"/>
    </source>
</evidence>
<dbReference type="RefSeq" id="XP_007272343.1">
    <property type="nucleotide sequence ID" value="XM_007272281.1"/>
</dbReference>
<feature type="non-terminal residue" evidence="1">
    <location>
        <position position="1"/>
    </location>
</feature>
<evidence type="ECO:0000313" key="1">
    <source>
        <dbReference type="EMBL" id="EJC97394.1"/>
    </source>
</evidence>